<feature type="domain" description="HTH tetR-type" evidence="6">
    <location>
        <begin position="23"/>
        <end position="83"/>
    </location>
</feature>
<reference evidence="7 8" key="1">
    <citation type="submission" date="2012-06" db="EMBL/GenBank/DDBJ databases">
        <title>Complete sequence of chromosome of Mycobacterium chubuense NBB4.</title>
        <authorList>
            <consortium name="US DOE Joint Genome Institute"/>
            <person name="Lucas S."/>
            <person name="Han J."/>
            <person name="Lapidus A."/>
            <person name="Cheng J.-F."/>
            <person name="Goodwin L."/>
            <person name="Pitluck S."/>
            <person name="Peters L."/>
            <person name="Mikhailova N."/>
            <person name="Teshima H."/>
            <person name="Detter J.C."/>
            <person name="Han C."/>
            <person name="Tapia R."/>
            <person name="Land M."/>
            <person name="Hauser L."/>
            <person name="Kyrpides N."/>
            <person name="Ivanova N."/>
            <person name="Pagani I."/>
            <person name="Mattes T."/>
            <person name="Holmes A."/>
            <person name="Rutledge P."/>
            <person name="Paulsen I."/>
            <person name="Coleman N."/>
            <person name="Woyke T."/>
        </authorList>
    </citation>
    <scope>NUCLEOTIDE SEQUENCE [LARGE SCALE GENOMIC DNA]</scope>
    <source>
        <strain evidence="7 8">NBB4</strain>
    </source>
</reference>
<dbReference type="GO" id="GO:0000976">
    <property type="term" value="F:transcription cis-regulatory region binding"/>
    <property type="evidence" value="ECO:0007669"/>
    <property type="project" value="TreeGrafter"/>
</dbReference>
<keyword evidence="8" id="KW-1185">Reference proteome</keyword>
<dbReference type="OrthoDB" id="5179150at2"/>
<sequence>MESDTAPRPSTRGRGRPVGADAEQTRLTILRAAREVMAERGYHASTFQQIAARAGVSRPTLHYYFGTREQVYDVLLTEVGAQVTDCVAQARREHGLRPQLTTFITAMQQLSAADPEVMRFLVTARLERCKPPPPRQDAAQAVVAAVHAFYDTIVLDAVRRGELAAGTDAHAVADMLASLFWGTAFHAGFLDEAGDGSGVARQLLRVLENGLLEQSVKAPVQA</sequence>
<dbReference type="Gene3D" id="1.10.357.10">
    <property type="entry name" value="Tetracycline Repressor, domain 2"/>
    <property type="match status" value="1"/>
</dbReference>
<dbReference type="InterPro" id="IPR050109">
    <property type="entry name" value="HTH-type_TetR-like_transc_reg"/>
</dbReference>
<feature type="region of interest" description="Disordered" evidence="5">
    <location>
        <begin position="1"/>
        <end position="22"/>
    </location>
</feature>
<dbReference type="InterPro" id="IPR009057">
    <property type="entry name" value="Homeodomain-like_sf"/>
</dbReference>
<dbReference type="KEGG" id="mcb:Mycch_2499"/>
<evidence type="ECO:0000256" key="2">
    <source>
        <dbReference type="ARBA" id="ARBA00023125"/>
    </source>
</evidence>
<evidence type="ECO:0000256" key="3">
    <source>
        <dbReference type="ARBA" id="ARBA00023163"/>
    </source>
</evidence>
<name>I4BJ15_MYCCN</name>
<dbReference type="InterPro" id="IPR036271">
    <property type="entry name" value="Tet_transcr_reg_TetR-rel_C_sf"/>
</dbReference>
<dbReference type="PANTHER" id="PTHR30055">
    <property type="entry name" value="HTH-TYPE TRANSCRIPTIONAL REGULATOR RUTR"/>
    <property type="match status" value="1"/>
</dbReference>
<keyword evidence="2 4" id="KW-0238">DNA-binding</keyword>
<dbReference type="STRING" id="710421.Mycch_2499"/>
<dbReference type="PATRIC" id="fig|710421.3.peg.2497"/>
<dbReference type="EMBL" id="CP003053">
    <property type="protein sequence ID" value="AFM17272.1"/>
    <property type="molecule type" value="Genomic_DNA"/>
</dbReference>
<feature type="DNA-binding region" description="H-T-H motif" evidence="4">
    <location>
        <begin position="46"/>
        <end position="65"/>
    </location>
</feature>
<dbReference type="InterPro" id="IPR001647">
    <property type="entry name" value="HTH_TetR"/>
</dbReference>
<keyword evidence="3" id="KW-0804">Transcription</keyword>
<evidence type="ECO:0000313" key="7">
    <source>
        <dbReference type="EMBL" id="AFM17272.1"/>
    </source>
</evidence>
<dbReference type="GO" id="GO:0003700">
    <property type="term" value="F:DNA-binding transcription factor activity"/>
    <property type="evidence" value="ECO:0007669"/>
    <property type="project" value="TreeGrafter"/>
</dbReference>
<dbReference type="PANTHER" id="PTHR30055:SF234">
    <property type="entry name" value="HTH-TYPE TRANSCRIPTIONAL REGULATOR BETI"/>
    <property type="match status" value="1"/>
</dbReference>
<dbReference type="AlphaFoldDB" id="I4BJ15"/>
<gene>
    <name evidence="7" type="ordered locus">Mycch_2499</name>
</gene>
<evidence type="ECO:0000256" key="5">
    <source>
        <dbReference type="SAM" id="MobiDB-lite"/>
    </source>
</evidence>
<protein>
    <submittedName>
        <fullName evidence="7">Transcriptional regulator</fullName>
    </submittedName>
</protein>
<evidence type="ECO:0000259" key="6">
    <source>
        <dbReference type="PROSITE" id="PS50977"/>
    </source>
</evidence>
<dbReference type="HOGENOM" id="CLU_069356_14_1_11"/>
<dbReference type="SUPFAM" id="SSF46689">
    <property type="entry name" value="Homeodomain-like"/>
    <property type="match status" value="1"/>
</dbReference>
<dbReference type="Pfam" id="PF16925">
    <property type="entry name" value="TetR_C_13"/>
    <property type="match status" value="1"/>
</dbReference>
<evidence type="ECO:0000256" key="1">
    <source>
        <dbReference type="ARBA" id="ARBA00023015"/>
    </source>
</evidence>
<organism evidence="7 8">
    <name type="scientific">Mycolicibacterium chubuense (strain NBB4)</name>
    <name type="common">Mycobacterium chubuense</name>
    <dbReference type="NCBI Taxonomy" id="710421"/>
    <lineage>
        <taxon>Bacteria</taxon>
        <taxon>Bacillati</taxon>
        <taxon>Actinomycetota</taxon>
        <taxon>Actinomycetes</taxon>
        <taxon>Mycobacteriales</taxon>
        <taxon>Mycobacteriaceae</taxon>
        <taxon>Mycolicibacterium</taxon>
    </lineage>
</organism>
<dbReference type="Pfam" id="PF00440">
    <property type="entry name" value="TetR_N"/>
    <property type="match status" value="1"/>
</dbReference>
<proteinExistence type="predicted"/>
<dbReference type="eggNOG" id="COG1309">
    <property type="taxonomic scope" value="Bacteria"/>
</dbReference>
<dbReference type="InterPro" id="IPR011075">
    <property type="entry name" value="TetR_C"/>
</dbReference>
<dbReference type="Proteomes" id="UP000006057">
    <property type="component" value="Chromosome"/>
</dbReference>
<evidence type="ECO:0000256" key="4">
    <source>
        <dbReference type="PROSITE-ProRule" id="PRU00335"/>
    </source>
</evidence>
<dbReference type="PRINTS" id="PR00455">
    <property type="entry name" value="HTHTETR"/>
</dbReference>
<dbReference type="PROSITE" id="PS50977">
    <property type="entry name" value="HTH_TETR_2"/>
    <property type="match status" value="1"/>
</dbReference>
<evidence type="ECO:0000313" key="8">
    <source>
        <dbReference type="Proteomes" id="UP000006057"/>
    </source>
</evidence>
<dbReference type="SUPFAM" id="SSF48498">
    <property type="entry name" value="Tetracyclin repressor-like, C-terminal domain"/>
    <property type="match status" value="1"/>
</dbReference>
<keyword evidence="1" id="KW-0805">Transcription regulation</keyword>
<accession>I4BJ15</accession>